<evidence type="ECO:0000256" key="5">
    <source>
        <dbReference type="ARBA" id="ARBA00022989"/>
    </source>
</evidence>
<evidence type="ECO:0000256" key="4">
    <source>
        <dbReference type="ARBA" id="ARBA00022692"/>
    </source>
</evidence>
<accession>A0A1Y4VBV5</accession>
<dbReference type="GO" id="GO:0005886">
    <property type="term" value="C:plasma membrane"/>
    <property type="evidence" value="ECO:0007669"/>
    <property type="project" value="UniProtKB-SubCell"/>
</dbReference>
<dbReference type="AlphaFoldDB" id="A0A1Y4VBV5"/>
<sequence>MLTGVFWSAVEKYSAFFISLIISAILARILSPLEYGVVTVASVIIDFFALFVSMGIGPAIIQYKDLTETDLDSIFTATLILGLVLGGVFFVSSWTIANFYDNQLLVPICQILAVNLLMNSANLVPNSLMMRDLRFKFVATRSLILQIISGIFAIIVAYYGWSVYALVIPPIFTSICVCVINLYYYPRRIDWHFNLIPLKRIFSYSIYQFLFDSVNYFSRNLDKLVIGRLMSMDALGYYDKSYRLMMMPLSKVTQVLNPVLQPVLSTLQDDMNEMEKKYGKLVSILGNVSFPLAIYLLFTAYDLINIVYGNKWDLAVPAFQILTLSLPLQMILSSSGGVFQSANSTQYMFLTGIRNTFFTVSTLFIATFWFKTIEAIAWSWNISLCINFILTYRTMYHSVFHCSFGNLLCHLTKPFISASMLFVVMLMQHCLLPISNIYLSFVVKTILAIAVTFLFIRLVMHTTPMAILKSIKS</sequence>
<comment type="subcellular location">
    <subcellularLocation>
        <location evidence="1">Cell membrane</location>
        <topology evidence="1">Multi-pass membrane protein</topology>
    </subcellularLocation>
</comment>
<keyword evidence="6" id="KW-0472">Membrane</keyword>
<dbReference type="CDD" id="cd13127">
    <property type="entry name" value="MATE_tuaB_like"/>
    <property type="match status" value="1"/>
</dbReference>
<dbReference type="PANTHER" id="PTHR30250">
    <property type="entry name" value="PST FAMILY PREDICTED COLANIC ACID TRANSPORTER"/>
    <property type="match status" value="1"/>
</dbReference>
<keyword evidence="5" id="KW-1133">Transmembrane helix</keyword>
<gene>
    <name evidence="7" type="ORF">DW075_15095</name>
</gene>
<keyword evidence="3" id="KW-1003">Cell membrane</keyword>
<dbReference type="PANTHER" id="PTHR30250:SF10">
    <property type="entry name" value="LIPOPOLYSACCHARIDE BIOSYNTHESIS PROTEIN WZXC"/>
    <property type="match status" value="1"/>
</dbReference>
<organism evidence="7 8">
    <name type="scientific">Bacteroides xylanisolvens</name>
    <dbReference type="NCBI Taxonomy" id="371601"/>
    <lineage>
        <taxon>Bacteria</taxon>
        <taxon>Pseudomonadati</taxon>
        <taxon>Bacteroidota</taxon>
        <taxon>Bacteroidia</taxon>
        <taxon>Bacteroidales</taxon>
        <taxon>Bacteroidaceae</taxon>
        <taxon>Bacteroides</taxon>
    </lineage>
</organism>
<proteinExistence type="inferred from homology"/>
<dbReference type="Proteomes" id="UP000285503">
    <property type="component" value="Unassembled WGS sequence"/>
</dbReference>
<evidence type="ECO:0000256" key="1">
    <source>
        <dbReference type="ARBA" id="ARBA00004651"/>
    </source>
</evidence>
<dbReference type="EMBL" id="QRNE01000086">
    <property type="protein sequence ID" value="RHK24247.1"/>
    <property type="molecule type" value="Genomic_DNA"/>
</dbReference>
<name>A0A1Y4VBV5_9BACE</name>
<evidence type="ECO:0000256" key="3">
    <source>
        <dbReference type="ARBA" id="ARBA00022475"/>
    </source>
</evidence>
<evidence type="ECO:0000313" key="7">
    <source>
        <dbReference type="EMBL" id="RHK24247.1"/>
    </source>
</evidence>
<keyword evidence="4" id="KW-0812">Transmembrane</keyword>
<protein>
    <submittedName>
        <fullName evidence="7">Lipopolysaccharide biosynthesis protein</fullName>
    </submittedName>
</protein>
<comment type="caution">
    <text evidence="7">The sequence shown here is derived from an EMBL/GenBank/DDBJ whole genome shotgun (WGS) entry which is preliminary data.</text>
</comment>
<reference evidence="7 8" key="1">
    <citation type="submission" date="2018-08" db="EMBL/GenBank/DDBJ databases">
        <title>A genome reference for cultivated species of the human gut microbiota.</title>
        <authorList>
            <person name="Zou Y."/>
            <person name="Xue W."/>
            <person name="Luo G."/>
        </authorList>
    </citation>
    <scope>NUCLEOTIDE SEQUENCE [LARGE SCALE GENOMIC DNA]</scope>
    <source>
        <strain evidence="7 8">AF46-11NS</strain>
    </source>
</reference>
<comment type="similarity">
    <text evidence="2">Belongs to the polysaccharide synthase family.</text>
</comment>
<dbReference type="Pfam" id="PF13440">
    <property type="entry name" value="Polysacc_synt_3"/>
    <property type="match status" value="1"/>
</dbReference>
<evidence type="ECO:0000256" key="6">
    <source>
        <dbReference type="ARBA" id="ARBA00023136"/>
    </source>
</evidence>
<evidence type="ECO:0000313" key="8">
    <source>
        <dbReference type="Proteomes" id="UP000285503"/>
    </source>
</evidence>
<dbReference type="InterPro" id="IPR050833">
    <property type="entry name" value="Poly_Biosynth_Transport"/>
</dbReference>
<evidence type="ECO:0000256" key="2">
    <source>
        <dbReference type="ARBA" id="ARBA00007430"/>
    </source>
</evidence>